<gene>
    <name evidence="1" type="ORF">L873DRAFT_1733084</name>
</gene>
<dbReference type="EMBL" id="ML120368">
    <property type="protein sequence ID" value="RPB02288.1"/>
    <property type="molecule type" value="Genomic_DNA"/>
</dbReference>
<dbReference type="OrthoDB" id="6133115at2759"/>
<evidence type="ECO:0000313" key="2">
    <source>
        <dbReference type="Proteomes" id="UP000276215"/>
    </source>
</evidence>
<evidence type="ECO:0000313" key="1">
    <source>
        <dbReference type="EMBL" id="RPB02288.1"/>
    </source>
</evidence>
<proteinExistence type="predicted"/>
<organism evidence="1 2">
    <name type="scientific">Choiromyces venosus 120613-1</name>
    <dbReference type="NCBI Taxonomy" id="1336337"/>
    <lineage>
        <taxon>Eukaryota</taxon>
        <taxon>Fungi</taxon>
        <taxon>Dikarya</taxon>
        <taxon>Ascomycota</taxon>
        <taxon>Pezizomycotina</taxon>
        <taxon>Pezizomycetes</taxon>
        <taxon>Pezizales</taxon>
        <taxon>Tuberaceae</taxon>
        <taxon>Choiromyces</taxon>
    </lineage>
</organism>
<keyword evidence="2" id="KW-1185">Reference proteome</keyword>
<dbReference type="Proteomes" id="UP000276215">
    <property type="component" value="Unassembled WGS sequence"/>
</dbReference>
<reference evidence="1 2" key="1">
    <citation type="journal article" date="2018" name="Nat. Ecol. Evol.">
        <title>Pezizomycetes genomes reveal the molecular basis of ectomycorrhizal truffle lifestyle.</title>
        <authorList>
            <person name="Murat C."/>
            <person name="Payen T."/>
            <person name="Noel B."/>
            <person name="Kuo A."/>
            <person name="Morin E."/>
            <person name="Chen J."/>
            <person name="Kohler A."/>
            <person name="Krizsan K."/>
            <person name="Balestrini R."/>
            <person name="Da Silva C."/>
            <person name="Montanini B."/>
            <person name="Hainaut M."/>
            <person name="Levati E."/>
            <person name="Barry K.W."/>
            <person name="Belfiori B."/>
            <person name="Cichocki N."/>
            <person name="Clum A."/>
            <person name="Dockter R.B."/>
            <person name="Fauchery L."/>
            <person name="Guy J."/>
            <person name="Iotti M."/>
            <person name="Le Tacon F."/>
            <person name="Lindquist E.A."/>
            <person name="Lipzen A."/>
            <person name="Malagnac F."/>
            <person name="Mello A."/>
            <person name="Molinier V."/>
            <person name="Miyauchi S."/>
            <person name="Poulain J."/>
            <person name="Riccioni C."/>
            <person name="Rubini A."/>
            <person name="Sitrit Y."/>
            <person name="Splivallo R."/>
            <person name="Traeger S."/>
            <person name="Wang M."/>
            <person name="Zifcakova L."/>
            <person name="Wipf D."/>
            <person name="Zambonelli A."/>
            <person name="Paolocci F."/>
            <person name="Nowrousian M."/>
            <person name="Ottonello S."/>
            <person name="Baldrian P."/>
            <person name="Spatafora J.W."/>
            <person name="Henrissat B."/>
            <person name="Nagy L.G."/>
            <person name="Aury J.M."/>
            <person name="Wincker P."/>
            <person name="Grigoriev I.V."/>
            <person name="Bonfante P."/>
            <person name="Martin F.M."/>
        </authorList>
    </citation>
    <scope>NUCLEOTIDE SEQUENCE [LARGE SCALE GENOMIC DNA]</scope>
    <source>
        <strain evidence="1 2">120613-1</strain>
    </source>
</reference>
<sequence>MDQAPNFSIPTHVSTIFLVDSGVAGPGFRFLNFVNEFLEFVPGQISVPGIPGVLCPTCDAQGVESWVIRGKVCSKCGTPCQ</sequence>
<dbReference type="AlphaFoldDB" id="A0A3N4JYH1"/>
<accession>A0A3N4JYH1</accession>
<protein>
    <submittedName>
        <fullName evidence="1">Uncharacterized protein</fullName>
    </submittedName>
</protein>
<name>A0A3N4JYH1_9PEZI</name>